<dbReference type="InterPro" id="IPR052356">
    <property type="entry name" value="Thiol_S-MT"/>
</dbReference>
<dbReference type="CDD" id="cd02440">
    <property type="entry name" value="AdoMet_MTases"/>
    <property type="match status" value="1"/>
</dbReference>
<keyword evidence="2" id="KW-0489">Methyltransferase</keyword>
<proteinExistence type="predicted"/>
<keyword evidence="3" id="KW-1185">Reference proteome</keyword>
<dbReference type="PANTHER" id="PTHR45036:SF1">
    <property type="entry name" value="METHYLTRANSFERASE LIKE 7A"/>
    <property type="match status" value="1"/>
</dbReference>
<accession>A0AAN6Q6K7</accession>
<evidence type="ECO:0000313" key="2">
    <source>
        <dbReference type="EMBL" id="KAK4104538.1"/>
    </source>
</evidence>
<feature type="region of interest" description="Disordered" evidence="1">
    <location>
        <begin position="79"/>
        <end position="113"/>
    </location>
</feature>
<sequence length="250" mass="27353">MLHLLPPPVAALLEPFHFMGIAVSYLPSTLLSLIHTRDFGTLLSWPRLRAAWFGRFWARAGPEVRAVAEKKVIPLVQGRVGAGHIHPPPSDTDSDTDTDTTTHSNPPHPPVSGTVLEIGPGSGMWTSLFSSRHLPRVTKVYGVEPNPAQHGALRRRVADTGLDTDGTYEIVAVGIEDLAASGHVPCGSVDCVVTVMCLCSIPDPERNIRELYGFLRPGGRWYVYEHVRCFGWQGWGMGLYQGELETVALE</sequence>
<reference evidence="2" key="2">
    <citation type="submission" date="2023-05" db="EMBL/GenBank/DDBJ databases">
        <authorList>
            <consortium name="Lawrence Berkeley National Laboratory"/>
            <person name="Steindorff A."/>
            <person name="Hensen N."/>
            <person name="Bonometti L."/>
            <person name="Westerberg I."/>
            <person name="Brannstrom I.O."/>
            <person name="Guillou S."/>
            <person name="Cros-Aarteil S."/>
            <person name="Calhoun S."/>
            <person name="Haridas S."/>
            <person name="Kuo A."/>
            <person name="Mondo S."/>
            <person name="Pangilinan J."/>
            <person name="Riley R."/>
            <person name="Labutti K."/>
            <person name="Andreopoulos B."/>
            <person name="Lipzen A."/>
            <person name="Chen C."/>
            <person name="Yanf M."/>
            <person name="Daum C."/>
            <person name="Ng V."/>
            <person name="Clum A."/>
            <person name="Ohm R."/>
            <person name="Martin F."/>
            <person name="Silar P."/>
            <person name="Natvig D."/>
            <person name="Lalanne C."/>
            <person name="Gautier V."/>
            <person name="Ament-Velasquez S.L."/>
            <person name="Kruys A."/>
            <person name="Hutchinson M.I."/>
            <person name="Powell A.J."/>
            <person name="Barry K."/>
            <person name="Miller A.N."/>
            <person name="Grigoriev I.V."/>
            <person name="Debuchy R."/>
            <person name="Gladieux P."/>
            <person name="Thoren M.H."/>
            <person name="Johannesson H."/>
        </authorList>
    </citation>
    <scope>NUCLEOTIDE SEQUENCE</scope>
    <source>
        <strain evidence="2">CBS 757.83</strain>
    </source>
</reference>
<comment type="caution">
    <text evidence="2">The sequence shown here is derived from an EMBL/GenBank/DDBJ whole genome shotgun (WGS) entry which is preliminary data.</text>
</comment>
<dbReference type="GO" id="GO:0008168">
    <property type="term" value="F:methyltransferase activity"/>
    <property type="evidence" value="ECO:0007669"/>
    <property type="project" value="UniProtKB-KW"/>
</dbReference>
<dbReference type="GO" id="GO:0032259">
    <property type="term" value="P:methylation"/>
    <property type="evidence" value="ECO:0007669"/>
    <property type="project" value="UniProtKB-KW"/>
</dbReference>
<organism evidence="2 3">
    <name type="scientific">Parathielavia hyrcaniae</name>
    <dbReference type="NCBI Taxonomy" id="113614"/>
    <lineage>
        <taxon>Eukaryota</taxon>
        <taxon>Fungi</taxon>
        <taxon>Dikarya</taxon>
        <taxon>Ascomycota</taxon>
        <taxon>Pezizomycotina</taxon>
        <taxon>Sordariomycetes</taxon>
        <taxon>Sordariomycetidae</taxon>
        <taxon>Sordariales</taxon>
        <taxon>Chaetomiaceae</taxon>
        <taxon>Parathielavia</taxon>
    </lineage>
</organism>
<reference evidence="2" key="1">
    <citation type="journal article" date="2023" name="Mol. Phylogenet. Evol.">
        <title>Genome-scale phylogeny and comparative genomics of the fungal order Sordariales.</title>
        <authorList>
            <person name="Hensen N."/>
            <person name="Bonometti L."/>
            <person name="Westerberg I."/>
            <person name="Brannstrom I.O."/>
            <person name="Guillou S."/>
            <person name="Cros-Aarteil S."/>
            <person name="Calhoun S."/>
            <person name="Haridas S."/>
            <person name="Kuo A."/>
            <person name="Mondo S."/>
            <person name="Pangilinan J."/>
            <person name="Riley R."/>
            <person name="LaButti K."/>
            <person name="Andreopoulos B."/>
            <person name="Lipzen A."/>
            <person name="Chen C."/>
            <person name="Yan M."/>
            <person name="Daum C."/>
            <person name="Ng V."/>
            <person name="Clum A."/>
            <person name="Steindorff A."/>
            <person name="Ohm R.A."/>
            <person name="Martin F."/>
            <person name="Silar P."/>
            <person name="Natvig D.O."/>
            <person name="Lalanne C."/>
            <person name="Gautier V."/>
            <person name="Ament-Velasquez S.L."/>
            <person name="Kruys A."/>
            <person name="Hutchinson M.I."/>
            <person name="Powell A.J."/>
            <person name="Barry K."/>
            <person name="Miller A.N."/>
            <person name="Grigoriev I.V."/>
            <person name="Debuchy R."/>
            <person name="Gladieux P."/>
            <person name="Hiltunen Thoren M."/>
            <person name="Johannesson H."/>
        </authorList>
    </citation>
    <scope>NUCLEOTIDE SEQUENCE</scope>
    <source>
        <strain evidence="2">CBS 757.83</strain>
    </source>
</reference>
<dbReference type="EMBL" id="MU863626">
    <property type="protein sequence ID" value="KAK4104538.1"/>
    <property type="molecule type" value="Genomic_DNA"/>
</dbReference>
<dbReference type="Proteomes" id="UP001305647">
    <property type="component" value="Unassembled WGS sequence"/>
</dbReference>
<protein>
    <submittedName>
        <fullName evidence="2">S-adenosyl-L-methionine-dependent methyltransferase</fullName>
    </submittedName>
</protein>
<dbReference type="Pfam" id="PF13489">
    <property type="entry name" value="Methyltransf_23"/>
    <property type="match status" value="1"/>
</dbReference>
<gene>
    <name evidence="2" type="ORF">N658DRAFT_492637</name>
</gene>
<dbReference type="Gene3D" id="3.40.50.150">
    <property type="entry name" value="Vaccinia Virus protein VP39"/>
    <property type="match status" value="1"/>
</dbReference>
<dbReference type="PANTHER" id="PTHR45036">
    <property type="entry name" value="METHYLTRANSFERASE LIKE 7B"/>
    <property type="match status" value="1"/>
</dbReference>
<dbReference type="SUPFAM" id="SSF53335">
    <property type="entry name" value="S-adenosyl-L-methionine-dependent methyltransferases"/>
    <property type="match status" value="1"/>
</dbReference>
<name>A0AAN6Q6K7_9PEZI</name>
<keyword evidence="2" id="KW-0808">Transferase</keyword>
<dbReference type="InterPro" id="IPR029063">
    <property type="entry name" value="SAM-dependent_MTases_sf"/>
</dbReference>
<dbReference type="AlphaFoldDB" id="A0AAN6Q6K7"/>
<evidence type="ECO:0000313" key="3">
    <source>
        <dbReference type="Proteomes" id="UP001305647"/>
    </source>
</evidence>
<evidence type="ECO:0000256" key="1">
    <source>
        <dbReference type="SAM" id="MobiDB-lite"/>
    </source>
</evidence>